<feature type="compositionally biased region" description="Polar residues" evidence="1">
    <location>
        <begin position="141"/>
        <end position="154"/>
    </location>
</feature>
<comment type="caution">
    <text evidence="2">The sequence shown here is derived from an EMBL/GenBank/DDBJ whole genome shotgun (WGS) entry which is preliminary data.</text>
</comment>
<gene>
    <name evidence="2" type="ORF">O0I10_000155</name>
</gene>
<feature type="compositionally biased region" description="Low complexity" evidence="1">
    <location>
        <begin position="264"/>
        <end position="284"/>
    </location>
</feature>
<protein>
    <submittedName>
        <fullName evidence="2">Uncharacterized protein</fullName>
    </submittedName>
</protein>
<dbReference type="RefSeq" id="XP_058348792.1">
    <property type="nucleotide sequence ID" value="XM_058480269.1"/>
</dbReference>
<organism evidence="2 3">
    <name type="scientific">Lichtheimia ornata</name>
    <dbReference type="NCBI Taxonomy" id="688661"/>
    <lineage>
        <taxon>Eukaryota</taxon>
        <taxon>Fungi</taxon>
        <taxon>Fungi incertae sedis</taxon>
        <taxon>Mucoromycota</taxon>
        <taxon>Mucoromycotina</taxon>
        <taxon>Mucoromycetes</taxon>
        <taxon>Mucorales</taxon>
        <taxon>Lichtheimiaceae</taxon>
        <taxon>Lichtheimia</taxon>
    </lineage>
</organism>
<feature type="compositionally biased region" description="Low complexity" evidence="1">
    <location>
        <begin position="225"/>
        <end position="235"/>
    </location>
</feature>
<feature type="compositionally biased region" description="Polar residues" evidence="1">
    <location>
        <begin position="200"/>
        <end position="214"/>
    </location>
</feature>
<evidence type="ECO:0000313" key="2">
    <source>
        <dbReference type="EMBL" id="KAJ8663880.1"/>
    </source>
</evidence>
<sequence length="394" mass="44484">MTEKTVYQFGQAPSHYAGPTVHNSAFARRHLPIRKNACLVCSVCFTCARMYGANCICEEVQPRRGKNLPEGSLDSRAKKLHPQDKEDFEFSMKWLSEHAHPMYRDNAGIVVGLRDLAEVSLCKAHSSTLYRAKKRHERTKSQQAPPSPADSNSIDMMVDSNQDQQQQQQPPPLGGGLAAKVREISSYQHHQPHHHQPSYRWSSPDVNMIQPSTSFKRKRTLEPHSSASTPLYASSSPPPPPPPISSSSSRFPSNHQQLPPLSSTTNNYNNNHRTTTPSLSSSLLMSYQSPPPMIPIFKQEQVLETVSLKSPDSRYYLRNLAITDTFTFRDLLKEIDMTTSPPPGKRIVVSDERNETFFPLDQAIRSVIRRPLSSHMELCLGLRDKPSIDWNNYV</sequence>
<evidence type="ECO:0000256" key="1">
    <source>
        <dbReference type="SAM" id="MobiDB-lite"/>
    </source>
</evidence>
<proteinExistence type="predicted"/>
<dbReference type="Proteomes" id="UP001234581">
    <property type="component" value="Unassembled WGS sequence"/>
</dbReference>
<dbReference type="EMBL" id="JARTCD010000001">
    <property type="protein sequence ID" value="KAJ8663880.1"/>
    <property type="molecule type" value="Genomic_DNA"/>
</dbReference>
<dbReference type="GeneID" id="83207577"/>
<feature type="compositionally biased region" description="Polar residues" evidence="1">
    <location>
        <begin position="254"/>
        <end position="263"/>
    </location>
</feature>
<name>A0AAD7Y4Z8_9FUNG</name>
<keyword evidence="3" id="KW-1185">Reference proteome</keyword>
<reference evidence="2 3" key="1">
    <citation type="submission" date="2023-03" db="EMBL/GenBank/DDBJ databases">
        <title>Genome sequence of Lichtheimia ornata CBS 291.66.</title>
        <authorList>
            <person name="Mohabir J.T."/>
            <person name="Shea T.P."/>
            <person name="Kurbessoian T."/>
            <person name="Berby B."/>
            <person name="Fontaine J."/>
            <person name="Livny J."/>
            <person name="Gnirke A."/>
            <person name="Stajich J.E."/>
            <person name="Cuomo C.A."/>
        </authorList>
    </citation>
    <scope>NUCLEOTIDE SEQUENCE [LARGE SCALE GENOMIC DNA]</scope>
    <source>
        <strain evidence="2">CBS 291.66</strain>
    </source>
</reference>
<evidence type="ECO:0000313" key="3">
    <source>
        <dbReference type="Proteomes" id="UP001234581"/>
    </source>
</evidence>
<accession>A0AAD7Y4Z8</accession>
<feature type="region of interest" description="Disordered" evidence="1">
    <location>
        <begin position="131"/>
        <end position="155"/>
    </location>
</feature>
<feature type="region of interest" description="Disordered" evidence="1">
    <location>
        <begin position="187"/>
        <end position="284"/>
    </location>
</feature>
<dbReference type="AlphaFoldDB" id="A0AAD7Y4Z8"/>